<keyword evidence="4" id="KW-0408">Iron</keyword>
<dbReference type="AlphaFoldDB" id="A0A917BTN2"/>
<dbReference type="Gene3D" id="3.40.50.1980">
    <property type="entry name" value="Nitrogenase molybdenum iron protein domain"/>
    <property type="match status" value="2"/>
</dbReference>
<comment type="caution">
    <text evidence="7">The sequence shown here is derived from an EMBL/GenBank/DDBJ whole genome shotgun (WGS) entry which is preliminary data.</text>
</comment>
<dbReference type="InterPro" id="IPR002491">
    <property type="entry name" value="ABC_transptr_periplasmic_BD"/>
</dbReference>
<keyword evidence="8" id="KW-1185">Reference proteome</keyword>
<keyword evidence="4" id="KW-0406">Ion transport</keyword>
<dbReference type="SUPFAM" id="SSF53807">
    <property type="entry name" value="Helical backbone' metal receptor"/>
    <property type="match status" value="1"/>
</dbReference>
<evidence type="ECO:0000256" key="3">
    <source>
        <dbReference type="ARBA" id="ARBA00022448"/>
    </source>
</evidence>
<dbReference type="EMBL" id="BMCT01000002">
    <property type="protein sequence ID" value="GGF58297.1"/>
    <property type="molecule type" value="Genomic_DNA"/>
</dbReference>
<reference evidence="7" key="2">
    <citation type="submission" date="2020-09" db="EMBL/GenBank/DDBJ databases">
        <authorList>
            <person name="Sun Q."/>
            <person name="Sedlacek I."/>
        </authorList>
    </citation>
    <scope>NUCLEOTIDE SEQUENCE</scope>
    <source>
        <strain evidence="7">CCM 7897</strain>
    </source>
</reference>
<sequence length="285" mass="30304">MLASPLLAVRGTAAPALHVVALDLLVAEQLLTLGAPPFACANIPLYERLVASPPLPAATVDVGTLQEPNRELLQSLKPDLIIGMAWQGFRQEELTRIAEVLWMPPPKAGVTPIAYIEQMLISLAERTGRQEAAIAANNQLDAALAATRDAVGTKIRRPVFFLRFMENGRHAAVCGSRSMIGDAAVRMGLSNAWTGRGNASGVAAIGIEELAAAPEALIVHFDRGVETARAMARLSRSPFWNALPAVAAGRVVSMPVIHPNGGVHSAVRFARQTETLLTARTDLHG</sequence>
<dbReference type="GO" id="GO:1901678">
    <property type="term" value="P:iron coordination entity transport"/>
    <property type="evidence" value="ECO:0007669"/>
    <property type="project" value="UniProtKB-ARBA"/>
</dbReference>
<evidence type="ECO:0000313" key="7">
    <source>
        <dbReference type="EMBL" id="GGF58297.1"/>
    </source>
</evidence>
<name>A0A917BTN2_9HYPH</name>
<keyword evidence="4" id="KW-0410">Iron transport</keyword>
<organism evidence="7 8">
    <name type="scientific">Azorhizobium oxalatiphilum</name>
    <dbReference type="NCBI Taxonomy" id="980631"/>
    <lineage>
        <taxon>Bacteria</taxon>
        <taxon>Pseudomonadati</taxon>
        <taxon>Pseudomonadota</taxon>
        <taxon>Alphaproteobacteria</taxon>
        <taxon>Hyphomicrobiales</taxon>
        <taxon>Xanthobacteraceae</taxon>
        <taxon>Azorhizobium</taxon>
    </lineage>
</organism>
<evidence type="ECO:0000256" key="1">
    <source>
        <dbReference type="ARBA" id="ARBA00004196"/>
    </source>
</evidence>
<dbReference type="RefSeq" id="WP_188577531.1">
    <property type="nucleotide sequence ID" value="NZ_BMCT01000002.1"/>
</dbReference>
<gene>
    <name evidence="7" type="ORF">GCM10007301_17430</name>
</gene>
<comment type="subcellular location">
    <subcellularLocation>
        <location evidence="1">Cell envelope</location>
    </subcellularLocation>
</comment>
<dbReference type="PRINTS" id="PR01715">
    <property type="entry name" value="FERRIBNDNGPP"/>
</dbReference>
<accession>A0A917BTN2</accession>
<protein>
    <submittedName>
        <fullName evidence="7">ABC transporter substrate-binding protein</fullName>
    </submittedName>
</protein>
<proteinExistence type="inferred from homology"/>
<evidence type="ECO:0000256" key="2">
    <source>
        <dbReference type="ARBA" id="ARBA00008814"/>
    </source>
</evidence>
<dbReference type="Pfam" id="PF01497">
    <property type="entry name" value="Peripla_BP_2"/>
    <property type="match status" value="1"/>
</dbReference>
<dbReference type="InterPro" id="IPR051313">
    <property type="entry name" value="Bact_iron-sidero_bind"/>
</dbReference>
<keyword evidence="3" id="KW-0813">Transport</keyword>
<dbReference type="PANTHER" id="PTHR30532">
    <property type="entry name" value="IRON III DICITRATE-BINDING PERIPLASMIC PROTEIN"/>
    <property type="match status" value="1"/>
</dbReference>
<dbReference type="PANTHER" id="PTHR30532:SF1">
    <property type="entry name" value="IRON(3+)-HYDROXAMATE-BINDING PROTEIN FHUD"/>
    <property type="match status" value="1"/>
</dbReference>
<keyword evidence="5" id="KW-0732">Signal</keyword>
<comment type="similarity">
    <text evidence="2">Belongs to the bacterial solute-binding protein 8 family.</text>
</comment>
<evidence type="ECO:0000313" key="8">
    <source>
        <dbReference type="Proteomes" id="UP000606044"/>
    </source>
</evidence>
<evidence type="ECO:0000256" key="5">
    <source>
        <dbReference type="ARBA" id="ARBA00022729"/>
    </source>
</evidence>
<dbReference type="GO" id="GO:0030288">
    <property type="term" value="C:outer membrane-bounded periplasmic space"/>
    <property type="evidence" value="ECO:0007669"/>
    <property type="project" value="TreeGrafter"/>
</dbReference>
<dbReference type="Proteomes" id="UP000606044">
    <property type="component" value="Unassembled WGS sequence"/>
</dbReference>
<evidence type="ECO:0000259" key="6">
    <source>
        <dbReference type="PROSITE" id="PS50983"/>
    </source>
</evidence>
<evidence type="ECO:0000256" key="4">
    <source>
        <dbReference type="ARBA" id="ARBA00022496"/>
    </source>
</evidence>
<reference evidence="7" key="1">
    <citation type="journal article" date="2014" name="Int. J. Syst. Evol. Microbiol.">
        <title>Complete genome sequence of Corynebacterium casei LMG S-19264T (=DSM 44701T), isolated from a smear-ripened cheese.</title>
        <authorList>
            <consortium name="US DOE Joint Genome Institute (JGI-PGF)"/>
            <person name="Walter F."/>
            <person name="Albersmeier A."/>
            <person name="Kalinowski J."/>
            <person name="Ruckert C."/>
        </authorList>
    </citation>
    <scope>NUCLEOTIDE SEQUENCE</scope>
    <source>
        <strain evidence="7">CCM 7897</strain>
    </source>
</reference>
<dbReference type="PROSITE" id="PS50983">
    <property type="entry name" value="FE_B12_PBP"/>
    <property type="match status" value="1"/>
</dbReference>
<feature type="domain" description="Fe/B12 periplasmic-binding" evidence="6">
    <location>
        <begin position="18"/>
        <end position="285"/>
    </location>
</feature>